<dbReference type="SUPFAM" id="SSF51905">
    <property type="entry name" value="FAD/NAD(P)-binding domain"/>
    <property type="match status" value="1"/>
</dbReference>
<evidence type="ECO:0000313" key="5">
    <source>
        <dbReference type="Proteomes" id="UP000297549"/>
    </source>
</evidence>
<comment type="caution">
    <text evidence="4">The sequence shown here is derived from an EMBL/GenBank/DDBJ whole genome shotgun (WGS) entry which is preliminary data.</text>
</comment>
<dbReference type="Gene3D" id="3.50.50.60">
    <property type="entry name" value="FAD/NAD(P)-binding domain"/>
    <property type="match status" value="1"/>
</dbReference>
<dbReference type="PANTHER" id="PTHR13789">
    <property type="entry name" value="MONOOXYGENASE"/>
    <property type="match status" value="1"/>
</dbReference>
<keyword evidence="1" id="KW-0560">Oxidoreductase</keyword>
<keyword evidence="5" id="KW-1185">Reference proteome</keyword>
<dbReference type="GO" id="GO:0004497">
    <property type="term" value="F:monooxygenase activity"/>
    <property type="evidence" value="ECO:0007669"/>
    <property type="project" value="UniProtKB-KW"/>
</dbReference>
<protein>
    <submittedName>
        <fullName evidence="4">FAD-dependent oxidoreductase</fullName>
    </submittedName>
</protein>
<keyword evidence="2" id="KW-0503">Monooxygenase</keyword>
<feature type="domain" description="FAD-binding" evidence="3">
    <location>
        <begin position="302"/>
        <end position="342"/>
    </location>
</feature>
<dbReference type="OrthoDB" id="9766816at2"/>
<organism evidence="4 5">
    <name type="scientific">Hymenobacter aquaticus</name>
    <dbReference type="NCBI Taxonomy" id="1867101"/>
    <lineage>
        <taxon>Bacteria</taxon>
        <taxon>Pseudomonadati</taxon>
        <taxon>Bacteroidota</taxon>
        <taxon>Cytophagia</taxon>
        <taxon>Cytophagales</taxon>
        <taxon>Hymenobacteraceae</taxon>
        <taxon>Hymenobacter</taxon>
    </lineage>
</organism>
<dbReference type="GO" id="GO:0071949">
    <property type="term" value="F:FAD binding"/>
    <property type="evidence" value="ECO:0007669"/>
    <property type="project" value="InterPro"/>
</dbReference>
<evidence type="ECO:0000313" key="4">
    <source>
        <dbReference type="EMBL" id="TGE25129.1"/>
    </source>
</evidence>
<name>A0A4Z0Q6S9_9BACT</name>
<evidence type="ECO:0000256" key="1">
    <source>
        <dbReference type="ARBA" id="ARBA00023002"/>
    </source>
</evidence>
<dbReference type="InterPro" id="IPR036188">
    <property type="entry name" value="FAD/NAD-bd_sf"/>
</dbReference>
<evidence type="ECO:0000259" key="3">
    <source>
        <dbReference type="Pfam" id="PF01494"/>
    </source>
</evidence>
<gene>
    <name evidence="4" type="ORF">E5K00_08000</name>
</gene>
<accession>A0A4Z0Q6S9</accession>
<dbReference type="InterPro" id="IPR002938">
    <property type="entry name" value="FAD-bd"/>
</dbReference>
<feature type="domain" description="FAD-binding" evidence="3">
    <location>
        <begin position="35"/>
        <end position="194"/>
    </location>
</feature>
<dbReference type="InterPro" id="IPR050493">
    <property type="entry name" value="FAD-dep_Monooxygenase_BioMet"/>
</dbReference>
<dbReference type="Proteomes" id="UP000297549">
    <property type="component" value="Unassembled WGS sequence"/>
</dbReference>
<sequence>MRPFGVCAVCLAVLPLSRPYLSAPTPQLSMQLPGLIIGGGIAGLTTALALQRRGLAVTVCESAPEIKPLGAGIWMAPNAMQVFHRLGIADKINAGGVPLRNIQVVDARMQPIMRTDQERVRQRFGYTTTAIRRARLQETLLAELAPGTVLLAKTLASFTQHEQGVTVHFTDGSVLQAGYLVAADGIHSAVRGVLFPGARFASTGHIVWRGISPVRLRPEFQQSIMEAWAHGVRFGFSEIADGVVDWFVGEYAPGVTSYPQGLKNHLLDLFRDFAYPITTILEAADEARIIRNEITDFDPIPSWSQGKVCLIGDAAHASTPYMGQGGCQAVEDAFALAQCLEQEATVEQAFAAMQRLRRAKALHIVRTSRLMGKVGYLQHAPAALRNFIIRTTPSFIIEQQFRRVYQLNF</sequence>
<dbReference type="PANTHER" id="PTHR13789:SF309">
    <property type="entry name" value="PUTATIVE (AFU_ORTHOLOGUE AFUA_6G14510)-RELATED"/>
    <property type="match status" value="1"/>
</dbReference>
<dbReference type="EMBL" id="SRLC01000001">
    <property type="protein sequence ID" value="TGE25129.1"/>
    <property type="molecule type" value="Genomic_DNA"/>
</dbReference>
<dbReference type="Pfam" id="PF01494">
    <property type="entry name" value="FAD_binding_3"/>
    <property type="match status" value="2"/>
</dbReference>
<dbReference type="AlphaFoldDB" id="A0A4Z0Q6S9"/>
<proteinExistence type="predicted"/>
<evidence type="ECO:0000256" key="2">
    <source>
        <dbReference type="ARBA" id="ARBA00023033"/>
    </source>
</evidence>
<dbReference type="PRINTS" id="PR00420">
    <property type="entry name" value="RNGMNOXGNASE"/>
</dbReference>
<reference evidence="4 5" key="1">
    <citation type="submission" date="2019-04" db="EMBL/GenBank/DDBJ databases">
        <authorList>
            <person name="Feng G."/>
            <person name="Zhang J."/>
            <person name="Zhu H."/>
        </authorList>
    </citation>
    <scope>NUCLEOTIDE SEQUENCE [LARGE SCALE GENOMIC DNA]</scope>
    <source>
        <strain evidence="4 5">JCM 31653</strain>
    </source>
</reference>